<gene>
    <name evidence="2" type="ORF">SAMN04488071_2201</name>
</gene>
<sequence>MRILHILDHSLPKHSGYVFRTMSIMAQQKAMGWDPVLVTTPRHGTGDAPFEDIDGWRIYRTPNGGIPKWLPVGLREMREMRLTKYRLRALVDELNPDILHAHSPVLDFFPAFDAAGGRPVVYEIRAFWEDAAVDHGTTREGSLRYKVSRALETRAIRQATEVTTICEGLRADILARGIRPDKVTVIPNAVNAEAFPPIGEKDAALTRELGLDGRTVLGFAGSFYAYEGLEFLIRALPALKAEVPDVALLLVGGGPTEVRLKAAVAELGLEDTVIFTGRVPHDSVRRYYSVADIMTYPRHGIRLTETVTPLKPLEAMAMTRLVLASDVGGHKELIEDGRTGRLFRADDAADFVKVCADLIRNRDCWADMLMAGRDYAQNIRTWQNSVAGYEAVYRRCLAQGRRG</sequence>
<feature type="domain" description="Glycosyltransferase subfamily 4-like N-terminal" evidence="1">
    <location>
        <begin position="16"/>
        <end position="188"/>
    </location>
</feature>
<dbReference type="InterPro" id="IPR024004">
    <property type="entry name" value="PEP-CTERM/XrtA_GlycosylTrfase"/>
</dbReference>
<dbReference type="CDD" id="cd03794">
    <property type="entry name" value="GT4_WbuB-like"/>
    <property type="match status" value="1"/>
</dbReference>
<dbReference type="STRING" id="637679.GCA_001550055_03367"/>
<evidence type="ECO:0000313" key="2">
    <source>
        <dbReference type="EMBL" id="SDE17712.1"/>
    </source>
</evidence>
<dbReference type="Gene3D" id="3.40.50.2000">
    <property type="entry name" value="Glycogen Phosphorylase B"/>
    <property type="match status" value="2"/>
</dbReference>
<dbReference type="EMBL" id="FNAK01000005">
    <property type="protein sequence ID" value="SDE17712.1"/>
    <property type="molecule type" value="Genomic_DNA"/>
</dbReference>
<dbReference type="Pfam" id="PF13692">
    <property type="entry name" value="Glyco_trans_1_4"/>
    <property type="match status" value="1"/>
</dbReference>
<organism evidence="2 3">
    <name type="scientific">Kordiimonas lacus</name>
    <dbReference type="NCBI Taxonomy" id="637679"/>
    <lineage>
        <taxon>Bacteria</taxon>
        <taxon>Pseudomonadati</taxon>
        <taxon>Pseudomonadota</taxon>
        <taxon>Alphaproteobacteria</taxon>
        <taxon>Kordiimonadales</taxon>
        <taxon>Kordiimonadaceae</taxon>
        <taxon>Kordiimonas</taxon>
    </lineage>
</organism>
<name>A0A1G7ASK0_9PROT</name>
<dbReference type="InterPro" id="IPR050194">
    <property type="entry name" value="Glycosyltransferase_grp1"/>
</dbReference>
<reference evidence="2 3" key="1">
    <citation type="submission" date="2016-10" db="EMBL/GenBank/DDBJ databases">
        <authorList>
            <person name="de Groot N.N."/>
        </authorList>
    </citation>
    <scope>NUCLEOTIDE SEQUENCE [LARGE SCALE GENOMIC DNA]</scope>
    <source>
        <strain evidence="2 3">CGMCC 1.9109</strain>
    </source>
</reference>
<evidence type="ECO:0000313" key="3">
    <source>
        <dbReference type="Proteomes" id="UP000183685"/>
    </source>
</evidence>
<dbReference type="InterPro" id="IPR028098">
    <property type="entry name" value="Glyco_trans_4-like_N"/>
</dbReference>
<keyword evidence="3" id="KW-1185">Reference proteome</keyword>
<dbReference type="OrthoDB" id="7249056at2"/>
<dbReference type="NCBIfam" id="TIGR04063">
    <property type="entry name" value="stp3"/>
    <property type="match status" value="1"/>
</dbReference>
<dbReference type="PANTHER" id="PTHR45947">
    <property type="entry name" value="SULFOQUINOVOSYL TRANSFERASE SQD2"/>
    <property type="match status" value="1"/>
</dbReference>
<dbReference type="GO" id="GO:0016758">
    <property type="term" value="F:hexosyltransferase activity"/>
    <property type="evidence" value="ECO:0007669"/>
    <property type="project" value="TreeGrafter"/>
</dbReference>
<dbReference type="RefSeq" id="WP_068307796.1">
    <property type="nucleotide sequence ID" value="NZ_FNAK01000005.1"/>
</dbReference>
<keyword evidence="2" id="KW-0808">Transferase</keyword>
<dbReference type="PANTHER" id="PTHR45947:SF3">
    <property type="entry name" value="SULFOQUINOVOSYL TRANSFERASE SQD2"/>
    <property type="match status" value="1"/>
</dbReference>
<accession>A0A1G7ASK0</accession>
<proteinExistence type="predicted"/>
<protein>
    <submittedName>
        <fullName evidence="2">PEP-CTERM/exosortase A-associated glycosyltransferase, Daro_2409 family</fullName>
    </submittedName>
</protein>
<dbReference type="Proteomes" id="UP000183685">
    <property type="component" value="Unassembled WGS sequence"/>
</dbReference>
<dbReference type="Pfam" id="PF13579">
    <property type="entry name" value="Glyco_trans_4_4"/>
    <property type="match status" value="1"/>
</dbReference>
<evidence type="ECO:0000259" key="1">
    <source>
        <dbReference type="Pfam" id="PF13579"/>
    </source>
</evidence>
<dbReference type="AlphaFoldDB" id="A0A1G7ASK0"/>
<dbReference type="SUPFAM" id="SSF53756">
    <property type="entry name" value="UDP-Glycosyltransferase/glycogen phosphorylase"/>
    <property type="match status" value="1"/>
</dbReference>